<comment type="caution">
    <text evidence="2">The sequence shown here is derived from an EMBL/GenBank/DDBJ whole genome shotgun (WGS) entry which is preliminary data.</text>
</comment>
<dbReference type="AlphaFoldDB" id="A0AAP3NLU9"/>
<dbReference type="InterPro" id="IPR050570">
    <property type="entry name" value="Cell_wall_metabolism_enzyme"/>
</dbReference>
<name>A0AAP3NLU9_PHOVU</name>
<accession>A0AAP3NLU9</accession>
<dbReference type="RefSeq" id="WP_138287029.1">
    <property type="nucleotide sequence ID" value="NZ_JADPDR010000035.1"/>
</dbReference>
<dbReference type="Pfam" id="PF01551">
    <property type="entry name" value="Peptidase_M23"/>
    <property type="match status" value="1"/>
</dbReference>
<dbReference type="PANTHER" id="PTHR21666:SF270">
    <property type="entry name" value="MUREIN HYDROLASE ACTIVATOR ENVC"/>
    <property type="match status" value="1"/>
</dbReference>
<evidence type="ECO:0000313" key="2">
    <source>
        <dbReference type="EMBL" id="MDB0853565.1"/>
    </source>
</evidence>
<dbReference type="Proteomes" id="UP001210999">
    <property type="component" value="Unassembled WGS sequence"/>
</dbReference>
<dbReference type="GO" id="GO:0004222">
    <property type="term" value="F:metalloendopeptidase activity"/>
    <property type="evidence" value="ECO:0007669"/>
    <property type="project" value="TreeGrafter"/>
</dbReference>
<sequence>MKYTEEMILQSESGYCMPFEERQGKDVKLSLGYGEQTDPATGKTYFHHGIDFDVRCYTLAAVASGIVSGIGNDPTLGICQTIRYGEYEVTYGHLSNVFAQFGQRVKAGQTVALSGDKLHIGIRFKGEELNPLEFLTMLYGNIQALCHADGDEATTSPGMAMALTTDYEQDRQEIEELMLRFLPHYMEDLQRGAYRLPPHTEQSLRHVFTMGAVKEYFYENMPSISNPLGLGHKAMPLACKVQNLLIADFLHYLALRHGVYLSTMGGDVKKNSMTKPCPIVVSLTHWQNWT</sequence>
<proteinExistence type="predicted"/>
<evidence type="ECO:0000313" key="3">
    <source>
        <dbReference type="Proteomes" id="UP001210999"/>
    </source>
</evidence>
<dbReference type="CDD" id="cd12797">
    <property type="entry name" value="M23_peptidase"/>
    <property type="match status" value="1"/>
</dbReference>
<gene>
    <name evidence="2" type="ORF">PL594_18870</name>
</gene>
<reference evidence="2" key="1">
    <citation type="submission" date="2023-01" db="EMBL/GenBank/DDBJ databases">
        <title>Human gut microbiome strain richness.</title>
        <authorList>
            <person name="Chen-Liaw A."/>
        </authorList>
    </citation>
    <scope>NUCLEOTIDE SEQUENCE</scope>
    <source>
        <strain evidence="2">H9_m1001271B151109d0_201107</strain>
    </source>
</reference>
<dbReference type="EMBL" id="JAQKEI010000031">
    <property type="protein sequence ID" value="MDB0853565.1"/>
    <property type="molecule type" value="Genomic_DNA"/>
</dbReference>
<feature type="domain" description="M23ase beta-sheet core" evidence="1">
    <location>
        <begin position="46"/>
        <end position="131"/>
    </location>
</feature>
<dbReference type="InterPro" id="IPR016047">
    <property type="entry name" value="M23ase_b-sheet_dom"/>
</dbReference>
<dbReference type="SUPFAM" id="SSF51261">
    <property type="entry name" value="Duplicated hybrid motif"/>
    <property type="match status" value="1"/>
</dbReference>
<dbReference type="PANTHER" id="PTHR21666">
    <property type="entry name" value="PEPTIDASE-RELATED"/>
    <property type="match status" value="1"/>
</dbReference>
<organism evidence="2 3">
    <name type="scientific">Phocaeicola vulgatus</name>
    <name type="common">Bacteroides vulgatus</name>
    <dbReference type="NCBI Taxonomy" id="821"/>
    <lineage>
        <taxon>Bacteria</taxon>
        <taxon>Pseudomonadati</taxon>
        <taxon>Bacteroidota</taxon>
        <taxon>Bacteroidia</taxon>
        <taxon>Bacteroidales</taxon>
        <taxon>Bacteroidaceae</taxon>
        <taxon>Phocaeicola</taxon>
    </lineage>
</organism>
<protein>
    <submittedName>
        <fullName evidence="2">M23 family metallopeptidase</fullName>
    </submittedName>
</protein>
<dbReference type="InterPro" id="IPR011055">
    <property type="entry name" value="Dup_hybrid_motif"/>
</dbReference>
<dbReference type="Gene3D" id="2.70.70.10">
    <property type="entry name" value="Glucose Permease (Domain IIA)"/>
    <property type="match status" value="1"/>
</dbReference>
<evidence type="ECO:0000259" key="1">
    <source>
        <dbReference type="Pfam" id="PF01551"/>
    </source>
</evidence>